<evidence type="ECO:0000313" key="2">
    <source>
        <dbReference type="Ensembl" id="ENSDCDP00010057886.1"/>
    </source>
</evidence>
<reference evidence="2 3" key="1">
    <citation type="submission" date="2020-06" db="EMBL/GenBank/DDBJ databases">
        <authorList>
            <consortium name="Wellcome Sanger Institute Data Sharing"/>
        </authorList>
    </citation>
    <scope>NUCLEOTIDE SEQUENCE [LARGE SCALE GENOMIC DNA]</scope>
</reference>
<dbReference type="RefSeq" id="XP_028820221.1">
    <property type="nucleotide sequence ID" value="XM_028964388.1"/>
</dbReference>
<dbReference type="Pfam" id="PF01023">
    <property type="entry name" value="S_100"/>
    <property type="match status" value="1"/>
</dbReference>
<dbReference type="InterPro" id="IPR011992">
    <property type="entry name" value="EF-hand-dom_pair"/>
</dbReference>
<dbReference type="SMART" id="SM01394">
    <property type="entry name" value="S_100"/>
    <property type="match status" value="1"/>
</dbReference>
<sequence>MAQKFSDLEKAINLLVTNFHNASGSKGPTLKKDEFKSLLSSQLPNFTKSASTEAGMGEVMQLMGVKDGEDVSFKNFWDLIQNLANKQHGLLSHDKVSKCTCILM</sequence>
<dbReference type="AlphaFoldDB" id="A0AAY4EL63"/>
<proteinExistence type="predicted"/>
<evidence type="ECO:0000259" key="1">
    <source>
        <dbReference type="SMART" id="SM01394"/>
    </source>
</evidence>
<dbReference type="InterPro" id="IPR013787">
    <property type="entry name" value="S100_Ca-bd_sub"/>
</dbReference>
<dbReference type="Proteomes" id="UP000694580">
    <property type="component" value="Chromosome 20"/>
</dbReference>
<accession>A0AAY4EL63</accession>
<dbReference type="PANTHER" id="PTHR11639:SF114">
    <property type="entry name" value="PROTEIN S100-A14"/>
    <property type="match status" value="1"/>
</dbReference>
<dbReference type="PANTHER" id="PTHR11639">
    <property type="entry name" value="S100 CALCIUM-BINDING PROTEIN"/>
    <property type="match status" value="1"/>
</dbReference>
<dbReference type="GO" id="GO:0048306">
    <property type="term" value="F:calcium-dependent protein binding"/>
    <property type="evidence" value="ECO:0007669"/>
    <property type="project" value="TreeGrafter"/>
</dbReference>
<dbReference type="GO" id="GO:0005615">
    <property type="term" value="C:extracellular space"/>
    <property type="evidence" value="ECO:0007669"/>
    <property type="project" value="TreeGrafter"/>
</dbReference>
<organism evidence="2 3">
    <name type="scientific">Denticeps clupeoides</name>
    <name type="common">denticle herring</name>
    <dbReference type="NCBI Taxonomy" id="299321"/>
    <lineage>
        <taxon>Eukaryota</taxon>
        <taxon>Metazoa</taxon>
        <taxon>Chordata</taxon>
        <taxon>Craniata</taxon>
        <taxon>Vertebrata</taxon>
        <taxon>Euteleostomi</taxon>
        <taxon>Actinopterygii</taxon>
        <taxon>Neopterygii</taxon>
        <taxon>Teleostei</taxon>
        <taxon>Clupei</taxon>
        <taxon>Clupeiformes</taxon>
        <taxon>Denticipitoidei</taxon>
        <taxon>Denticipitidae</taxon>
        <taxon>Denticeps</taxon>
    </lineage>
</organism>
<reference evidence="2" key="2">
    <citation type="submission" date="2025-08" db="UniProtKB">
        <authorList>
            <consortium name="Ensembl"/>
        </authorList>
    </citation>
    <scope>IDENTIFICATION</scope>
</reference>
<dbReference type="SUPFAM" id="SSF47473">
    <property type="entry name" value="EF-hand"/>
    <property type="match status" value="1"/>
</dbReference>
<evidence type="ECO:0000313" key="3">
    <source>
        <dbReference type="Proteomes" id="UP000694580"/>
    </source>
</evidence>
<keyword evidence="3" id="KW-1185">Reference proteome</keyword>
<dbReference type="Gene3D" id="1.10.238.10">
    <property type="entry name" value="EF-hand"/>
    <property type="match status" value="1"/>
</dbReference>
<dbReference type="GeneID" id="114770449"/>
<dbReference type="GO" id="GO:0005509">
    <property type="term" value="F:calcium ion binding"/>
    <property type="evidence" value="ECO:0007669"/>
    <property type="project" value="TreeGrafter"/>
</dbReference>
<feature type="domain" description="S100/CaBP-9k-type calcium binding subdomain" evidence="1">
    <location>
        <begin position="8"/>
        <end position="48"/>
    </location>
</feature>
<gene>
    <name evidence="2" type="primary">s100v2</name>
</gene>
<protein>
    <recommendedName>
        <fullName evidence="1">S100/CaBP-9k-type calcium binding subdomain domain-containing protein</fullName>
    </recommendedName>
</protein>
<dbReference type="GeneTree" id="ENSGT00940000161854"/>
<dbReference type="Ensembl" id="ENSDCDT00010068577.1">
    <property type="protein sequence ID" value="ENSDCDP00010057886.1"/>
    <property type="gene ID" value="ENSDCDG00010032684.1"/>
</dbReference>
<reference evidence="2" key="3">
    <citation type="submission" date="2025-09" db="UniProtKB">
        <authorList>
            <consortium name="Ensembl"/>
        </authorList>
    </citation>
    <scope>IDENTIFICATION</scope>
</reference>
<name>A0AAY4EL63_9TELE</name>
<dbReference type="GO" id="GO:0048471">
    <property type="term" value="C:perinuclear region of cytoplasm"/>
    <property type="evidence" value="ECO:0007669"/>
    <property type="project" value="TreeGrafter"/>
</dbReference>